<accession>A0A6G3TEZ6</accession>
<dbReference type="AlphaFoldDB" id="A0A6G3TEZ6"/>
<evidence type="ECO:0000256" key="1">
    <source>
        <dbReference type="SAM" id="MobiDB-lite"/>
    </source>
</evidence>
<evidence type="ECO:0000313" key="3">
    <source>
        <dbReference type="Proteomes" id="UP000475666"/>
    </source>
</evidence>
<reference evidence="2 3" key="1">
    <citation type="submission" date="2020-01" db="EMBL/GenBank/DDBJ databases">
        <title>Insect and environment-associated Actinomycetes.</title>
        <authorList>
            <person name="Currrie C."/>
            <person name="Chevrette M."/>
            <person name="Carlson C."/>
            <person name="Stubbendieck R."/>
            <person name="Wendt-Pienkowski E."/>
        </authorList>
    </citation>
    <scope>NUCLEOTIDE SEQUENCE [LARGE SCALE GENOMIC DNA]</scope>
    <source>
        <strain evidence="2 3">SID7739</strain>
    </source>
</reference>
<evidence type="ECO:0000313" key="2">
    <source>
        <dbReference type="EMBL" id="NEC35270.1"/>
    </source>
</evidence>
<dbReference type="Proteomes" id="UP000475666">
    <property type="component" value="Unassembled WGS sequence"/>
</dbReference>
<feature type="non-terminal residue" evidence="2">
    <location>
        <position position="68"/>
    </location>
</feature>
<evidence type="ECO:0008006" key="4">
    <source>
        <dbReference type="Google" id="ProtNLM"/>
    </source>
</evidence>
<proteinExistence type="predicted"/>
<name>A0A6G3TEZ6_9ACTN</name>
<feature type="region of interest" description="Disordered" evidence="1">
    <location>
        <begin position="1"/>
        <end position="29"/>
    </location>
</feature>
<gene>
    <name evidence="2" type="ORF">G3I66_19180</name>
</gene>
<dbReference type="RefSeq" id="WP_164275991.1">
    <property type="nucleotide sequence ID" value="NZ_JAAGMQ010000577.1"/>
</dbReference>
<dbReference type="EMBL" id="JAAGMQ010000577">
    <property type="protein sequence ID" value="NEC35270.1"/>
    <property type="molecule type" value="Genomic_DNA"/>
</dbReference>
<protein>
    <recommendedName>
        <fullName evidence="4">ANTAR domain-containing protein</fullName>
    </recommendedName>
</protein>
<organism evidence="2 3">
    <name type="scientific">Streptomyces rubrogriseus</name>
    <dbReference type="NCBI Taxonomy" id="194673"/>
    <lineage>
        <taxon>Bacteria</taxon>
        <taxon>Bacillati</taxon>
        <taxon>Actinomycetota</taxon>
        <taxon>Actinomycetes</taxon>
        <taxon>Kitasatosporales</taxon>
        <taxon>Streptomycetaceae</taxon>
        <taxon>Streptomyces</taxon>
        <taxon>Streptomyces violaceoruber group</taxon>
    </lineage>
</organism>
<comment type="caution">
    <text evidence="2">The sequence shown here is derived from an EMBL/GenBank/DDBJ whole genome shotgun (WGS) entry which is preliminary data.</text>
</comment>
<sequence length="68" mass="7008">MSVSERPGEPGGGVRGDLSDPVGMTPLSPVGRLAATVDRLSREVRAAQAEAEGRALIELAKGILVARL</sequence>